<protein>
    <submittedName>
        <fullName evidence="3">DUF4174 domain-containing protein</fullName>
    </submittedName>
</protein>
<dbReference type="RefSeq" id="WP_114459229.1">
    <property type="nucleotide sequence ID" value="NZ_QPIW01000001.1"/>
</dbReference>
<keyword evidence="4" id="KW-1185">Reference proteome</keyword>
<dbReference type="AlphaFoldDB" id="A0A369IFQ9"/>
<dbReference type="Pfam" id="PF13778">
    <property type="entry name" value="DUF4174"/>
    <property type="match status" value="1"/>
</dbReference>
<evidence type="ECO:0000313" key="3">
    <source>
        <dbReference type="EMBL" id="RDB07690.1"/>
    </source>
</evidence>
<reference evidence="3 4" key="1">
    <citation type="submission" date="2018-07" db="EMBL/GenBank/DDBJ databases">
        <title>Genome analysis of Runella aurantiaca.</title>
        <authorList>
            <person name="Yang X."/>
        </authorList>
    </citation>
    <scope>NUCLEOTIDE SEQUENCE [LARGE SCALE GENOMIC DNA]</scope>
    <source>
        <strain evidence="3 4">YX9</strain>
    </source>
</reference>
<name>A0A369IFQ9_9BACT</name>
<sequence>MNALFLVICAVLFNFQDSLEKRLEKMVWKNRVVVVYCPKASDAEFKLQKKWLSEVGKDVMERDLRVIDCVEANLSADDVLHLKERFKYTPNHFCFWLIGKDGEIKLVSNKPVKPEQLFGLIDSMPMRRAEKGKN</sequence>
<comment type="caution">
    <text evidence="3">The sequence shown here is derived from an EMBL/GenBank/DDBJ whole genome shotgun (WGS) entry which is preliminary data.</text>
</comment>
<dbReference type="InterPro" id="IPR025232">
    <property type="entry name" value="DUF4174"/>
</dbReference>
<dbReference type="OrthoDB" id="7362103at2"/>
<evidence type="ECO:0000256" key="1">
    <source>
        <dbReference type="ARBA" id="ARBA00022729"/>
    </source>
</evidence>
<accession>A0A369IFQ9</accession>
<organism evidence="3 4">
    <name type="scientific">Runella aurantiaca</name>
    <dbReference type="NCBI Taxonomy" id="2282308"/>
    <lineage>
        <taxon>Bacteria</taxon>
        <taxon>Pseudomonadati</taxon>
        <taxon>Bacteroidota</taxon>
        <taxon>Cytophagia</taxon>
        <taxon>Cytophagales</taxon>
        <taxon>Spirosomataceae</taxon>
        <taxon>Runella</taxon>
    </lineage>
</organism>
<proteinExistence type="predicted"/>
<evidence type="ECO:0000259" key="2">
    <source>
        <dbReference type="Pfam" id="PF13778"/>
    </source>
</evidence>
<gene>
    <name evidence="3" type="ORF">DVG78_01130</name>
</gene>
<dbReference type="EMBL" id="QPIW01000001">
    <property type="protein sequence ID" value="RDB07690.1"/>
    <property type="molecule type" value="Genomic_DNA"/>
</dbReference>
<keyword evidence="1" id="KW-0732">Signal</keyword>
<feature type="domain" description="DUF4174" evidence="2">
    <location>
        <begin position="23"/>
        <end position="130"/>
    </location>
</feature>
<dbReference type="Proteomes" id="UP000253141">
    <property type="component" value="Unassembled WGS sequence"/>
</dbReference>
<evidence type="ECO:0000313" key="4">
    <source>
        <dbReference type="Proteomes" id="UP000253141"/>
    </source>
</evidence>